<sequence>MITLTSLPCQQLILVLLLGMVSWRSPAPACAEHLLRITKPDGLHPPPPQPPSHTSYPSMSGVLFESMFRVVLESKPGIGRQRGLKNSGNGNIEESLACLFPPLATKVEAWFGVSRCLPFLSFLSTPSFSSGLQYIDNYFSKENIPFGCF</sequence>
<dbReference type="AlphaFoldDB" id="A0A8T0PV42"/>
<dbReference type="EMBL" id="CM029050">
    <property type="protein sequence ID" value="KAG2566311.1"/>
    <property type="molecule type" value="Genomic_DNA"/>
</dbReference>
<protein>
    <recommendedName>
        <fullName evidence="4">Secreted protein</fullName>
    </recommendedName>
</protein>
<evidence type="ECO:0008006" key="4">
    <source>
        <dbReference type="Google" id="ProtNLM"/>
    </source>
</evidence>
<organism evidence="2 3">
    <name type="scientific">Panicum virgatum</name>
    <name type="common">Blackwell switchgrass</name>
    <dbReference type="NCBI Taxonomy" id="38727"/>
    <lineage>
        <taxon>Eukaryota</taxon>
        <taxon>Viridiplantae</taxon>
        <taxon>Streptophyta</taxon>
        <taxon>Embryophyta</taxon>
        <taxon>Tracheophyta</taxon>
        <taxon>Spermatophyta</taxon>
        <taxon>Magnoliopsida</taxon>
        <taxon>Liliopsida</taxon>
        <taxon>Poales</taxon>
        <taxon>Poaceae</taxon>
        <taxon>PACMAD clade</taxon>
        <taxon>Panicoideae</taxon>
        <taxon>Panicodae</taxon>
        <taxon>Paniceae</taxon>
        <taxon>Panicinae</taxon>
        <taxon>Panicum</taxon>
        <taxon>Panicum sect. Hiantes</taxon>
    </lineage>
</organism>
<dbReference type="Proteomes" id="UP000823388">
    <property type="component" value="Chromosome 7N"/>
</dbReference>
<feature type="signal peptide" evidence="1">
    <location>
        <begin position="1"/>
        <end position="23"/>
    </location>
</feature>
<name>A0A8T0PV42_PANVG</name>
<evidence type="ECO:0000313" key="2">
    <source>
        <dbReference type="EMBL" id="KAG2566311.1"/>
    </source>
</evidence>
<feature type="chain" id="PRO_5035741778" description="Secreted protein" evidence="1">
    <location>
        <begin position="24"/>
        <end position="149"/>
    </location>
</feature>
<evidence type="ECO:0000313" key="3">
    <source>
        <dbReference type="Proteomes" id="UP000823388"/>
    </source>
</evidence>
<gene>
    <name evidence="2" type="ORF">PVAP13_7NG198400</name>
</gene>
<evidence type="ECO:0000256" key="1">
    <source>
        <dbReference type="SAM" id="SignalP"/>
    </source>
</evidence>
<keyword evidence="1" id="KW-0732">Signal</keyword>
<accession>A0A8T0PV42</accession>
<keyword evidence="3" id="KW-1185">Reference proteome</keyword>
<proteinExistence type="predicted"/>
<reference evidence="2" key="1">
    <citation type="submission" date="2020-05" db="EMBL/GenBank/DDBJ databases">
        <title>WGS assembly of Panicum virgatum.</title>
        <authorList>
            <person name="Lovell J.T."/>
            <person name="Jenkins J."/>
            <person name="Shu S."/>
            <person name="Juenger T.E."/>
            <person name="Schmutz J."/>
        </authorList>
    </citation>
    <scope>NUCLEOTIDE SEQUENCE</scope>
    <source>
        <strain evidence="2">AP13</strain>
    </source>
</reference>
<comment type="caution">
    <text evidence="2">The sequence shown here is derived from an EMBL/GenBank/DDBJ whole genome shotgun (WGS) entry which is preliminary data.</text>
</comment>